<keyword evidence="19" id="KW-1185">Reference proteome</keyword>
<dbReference type="EMBL" id="ML977591">
    <property type="protein sequence ID" value="KAF1999985.1"/>
    <property type="molecule type" value="Genomic_DNA"/>
</dbReference>
<organism evidence="18 19">
    <name type="scientific">Amniculicola lignicola CBS 123094</name>
    <dbReference type="NCBI Taxonomy" id="1392246"/>
    <lineage>
        <taxon>Eukaryota</taxon>
        <taxon>Fungi</taxon>
        <taxon>Dikarya</taxon>
        <taxon>Ascomycota</taxon>
        <taxon>Pezizomycotina</taxon>
        <taxon>Dothideomycetes</taxon>
        <taxon>Pleosporomycetidae</taxon>
        <taxon>Pleosporales</taxon>
        <taxon>Amniculicolaceae</taxon>
        <taxon>Amniculicola</taxon>
    </lineage>
</organism>
<proteinExistence type="inferred from homology"/>
<dbReference type="GO" id="GO:0005789">
    <property type="term" value="C:endoplasmic reticulum membrane"/>
    <property type="evidence" value="ECO:0007669"/>
    <property type="project" value="UniProtKB-SubCell"/>
</dbReference>
<evidence type="ECO:0000256" key="12">
    <source>
        <dbReference type="ARBA" id="ARBA00023136"/>
    </source>
</evidence>
<dbReference type="GO" id="GO:0005886">
    <property type="term" value="C:plasma membrane"/>
    <property type="evidence" value="ECO:0007669"/>
    <property type="project" value="TreeGrafter"/>
</dbReference>
<keyword evidence="12 15" id="KW-0472">Membrane</keyword>
<feature type="region of interest" description="Disordered" evidence="16">
    <location>
        <begin position="389"/>
        <end position="411"/>
    </location>
</feature>
<evidence type="ECO:0000256" key="15">
    <source>
        <dbReference type="RuleBase" id="RU367059"/>
    </source>
</evidence>
<dbReference type="PANTHER" id="PTHR47669">
    <property type="entry name" value="PHOSPHATIDYLINOSITOL TRANSFER PROTEIN SFH5"/>
    <property type="match status" value="1"/>
</dbReference>
<feature type="compositionally biased region" description="Basic and acidic residues" evidence="16">
    <location>
        <begin position="23"/>
        <end position="33"/>
    </location>
</feature>
<dbReference type="GO" id="GO:0005829">
    <property type="term" value="C:cytosol"/>
    <property type="evidence" value="ECO:0007669"/>
    <property type="project" value="TreeGrafter"/>
</dbReference>
<keyword evidence="6" id="KW-0349">Heme</keyword>
<dbReference type="GO" id="GO:0017157">
    <property type="term" value="P:regulation of exocytosis"/>
    <property type="evidence" value="ECO:0007669"/>
    <property type="project" value="TreeGrafter"/>
</dbReference>
<gene>
    <name evidence="18" type="ORF">P154DRAFT_522771</name>
</gene>
<feature type="region of interest" description="Disordered" evidence="16">
    <location>
        <begin position="1"/>
        <end position="118"/>
    </location>
</feature>
<dbReference type="InterPro" id="IPR042938">
    <property type="entry name" value="Sfh5"/>
</dbReference>
<evidence type="ECO:0000313" key="18">
    <source>
        <dbReference type="EMBL" id="KAF1999985.1"/>
    </source>
</evidence>
<dbReference type="CDD" id="cd00170">
    <property type="entry name" value="SEC14"/>
    <property type="match status" value="1"/>
</dbReference>
<dbReference type="InterPro" id="IPR001251">
    <property type="entry name" value="CRAL-TRIO_dom"/>
</dbReference>
<keyword evidence="11 15" id="KW-0445">Lipid transport</keyword>
<name>A0A6A5WLL9_9PLEO</name>
<evidence type="ECO:0000256" key="9">
    <source>
        <dbReference type="ARBA" id="ARBA00022848"/>
    </source>
</evidence>
<dbReference type="GO" id="GO:0043001">
    <property type="term" value="P:Golgi to plasma membrane protein transport"/>
    <property type="evidence" value="ECO:0007669"/>
    <property type="project" value="TreeGrafter"/>
</dbReference>
<dbReference type="Gene3D" id="3.40.525.10">
    <property type="entry name" value="CRAL-TRIO lipid binding domain"/>
    <property type="match status" value="1"/>
</dbReference>
<feature type="compositionally biased region" description="Low complexity" evidence="16">
    <location>
        <begin position="34"/>
        <end position="44"/>
    </location>
</feature>
<feature type="compositionally biased region" description="Basic and acidic residues" evidence="16">
    <location>
        <begin position="393"/>
        <end position="411"/>
    </location>
</feature>
<evidence type="ECO:0000256" key="6">
    <source>
        <dbReference type="ARBA" id="ARBA00022617"/>
    </source>
</evidence>
<evidence type="ECO:0000256" key="3">
    <source>
        <dbReference type="ARBA" id="ARBA00006667"/>
    </source>
</evidence>
<evidence type="ECO:0000256" key="5">
    <source>
        <dbReference type="ARBA" id="ARBA00022490"/>
    </source>
</evidence>
<dbReference type="InterPro" id="IPR036273">
    <property type="entry name" value="CRAL/TRIO_N_dom_sf"/>
</dbReference>
<comment type="similarity">
    <text evidence="3 15">Belongs to the SFH5 family.</text>
</comment>
<dbReference type="GO" id="GO:0008526">
    <property type="term" value="F:phosphatidylinositol transfer activity"/>
    <property type="evidence" value="ECO:0007669"/>
    <property type="project" value="UniProtKB-UniRule"/>
</dbReference>
<keyword evidence="9 15" id="KW-0492">Microsome</keyword>
<accession>A0A6A5WLL9</accession>
<feature type="domain" description="CRAL-TRIO" evidence="17">
    <location>
        <begin position="243"/>
        <end position="376"/>
    </location>
</feature>
<keyword evidence="7" id="KW-0479">Metal-binding</keyword>
<evidence type="ECO:0000256" key="8">
    <source>
        <dbReference type="ARBA" id="ARBA00022824"/>
    </source>
</evidence>
<evidence type="ECO:0000256" key="2">
    <source>
        <dbReference type="ARBA" id="ARBA00004406"/>
    </source>
</evidence>
<dbReference type="GO" id="GO:0046872">
    <property type="term" value="F:metal ion binding"/>
    <property type="evidence" value="ECO:0007669"/>
    <property type="project" value="UniProtKB-KW"/>
</dbReference>
<evidence type="ECO:0000259" key="17">
    <source>
        <dbReference type="PROSITE" id="PS50191"/>
    </source>
</evidence>
<evidence type="ECO:0000313" key="19">
    <source>
        <dbReference type="Proteomes" id="UP000799779"/>
    </source>
</evidence>
<evidence type="ECO:0000256" key="4">
    <source>
        <dbReference type="ARBA" id="ARBA00022448"/>
    </source>
</evidence>
<evidence type="ECO:0000256" key="10">
    <source>
        <dbReference type="ARBA" id="ARBA00023004"/>
    </source>
</evidence>
<protein>
    <recommendedName>
        <fullName evidence="15">Phosphatidylinositol transfer protein SFH5</fullName>
        <shortName evidence="15">PITP SFH5</shortName>
    </recommendedName>
</protein>
<dbReference type="AlphaFoldDB" id="A0A6A5WLL9"/>
<evidence type="ECO:0000256" key="7">
    <source>
        <dbReference type="ARBA" id="ARBA00022723"/>
    </source>
</evidence>
<keyword evidence="10" id="KW-0408">Iron</keyword>
<dbReference type="InterPro" id="IPR036865">
    <property type="entry name" value="CRAL-TRIO_dom_sf"/>
</dbReference>
<dbReference type="PROSITE" id="PS50191">
    <property type="entry name" value="CRAL_TRIO"/>
    <property type="match status" value="1"/>
</dbReference>
<evidence type="ECO:0000256" key="1">
    <source>
        <dbReference type="ARBA" id="ARBA00001970"/>
    </source>
</evidence>
<dbReference type="PANTHER" id="PTHR47669:SF1">
    <property type="entry name" value="PHOSPHATIDYLINOSITOL TRANSFER PROTEIN SFH5"/>
    <property type="match status" value="1"/>
</dbReference>
<dbReference type="Pfam" id="PF00650">
    <property type="entry name" value="CRAL_TRIO"/>
    <property type="match status" value="1"/>
</dbReference>
<reference evidence="18" key="1">
    <citation type="journal article" date="2020" name="Stud. Mycol.">
        <title>101 Dothideomycetes genomes: a test case for predicting lifestyles and emergence of pathogens.</title>
        <authorList>
            <person name="Haridas S."/>
            <person name="Albert R."/>
            <person name="Binder M."/>
            <person name="Bloem J."/>
            <person name="Labutti K."/>
            <person name="Salamov A."/>
            <person name="Andreopoulos B."/>
            <person name="Baker S."/>
            <person name="Barry K."/>
            <person name="Bills G."/>
            <person name="Bluhm B."/>
            <person name="Cannon C."/>
            <person name="Castanera R."/>
            <person name="Culley D."/>
            <person name="Daum C."/>
            <person name="Ezra D."/>
            <person name="Gonzalez J."/>
            <person name="Henrissat B."/>
            <person name="Kuo A."/>
            <person name="Liang C."/>
            <person name="Lipzen A."/>
            <person name="Lutzoni F."/>
            <person name="Magnuson J."/>
            <person name="Mondo S."/>
            <person name="Nolan M."/>
            <person name="Ohm R."/>
            <person name="Pangilinan J."/>
            <person name="Park H.-J."/>
            <person name="Ramirez L."/>
            <person name="Alfaro M."/>
            <person name="Sun H."/>
            <person name="Tritt A."/>
            <person name="Yoshinaga Y."/>
            <person name="Zwiers L.-H."/>
            <person name="Turgeon B."/>
            <person name="Goodwin S."/>
            <person name="Spatafora J."/>
            <person name="Crous P."/>
            <person name="Grigoriev I."/>
        </authorList>
    </citation>
    <scope>NUCLEOTIDE SEQUENCE</scope>
    <source>
        <strain evidence="18">CBS 123094</strain>
    </source>
</reference>
<dbReference type="GO" id="GO:0032541">
    <property type="term" value="C:cortical endoplasmic reticulum"/>
    <property type="evidence" value="ECO:0007669"/>
    <property type="project" value="TreeGrafter"/>
</dbReference>
<comment type="cofactor">
    <cofactor evidence="1">
        <name>heme b</name>
        <dbReference type="ChEBI" id="CHEBI:60344"/>
    </cofactor>
</comment>
<evidence type="ECO:0000256" key="11">
    <source>
        <dbReference type="ARBA" id="ARBA00023055"/>
    </source>
</evidence>
<keyword evidence="4 15" id="KW-0813">Transport</keyword>
<comment type="function">
    <text evidence="14">Non-classical phosphatidylinositol (PtdIns) transfer protein (PITP), which exhibits PtdIns-binding/transfer activity in the absence of detectable PtdCho-binding/transfer activity. Regulates PtdIns(4,5)P2 homeostasis at the plasma membrane. Heme-binding protein that may play a role in organic oxidant-induced stress responses.</text>
</comment>
<keyword evidence="5 15" id="KW-0963">Cytoplasm</keyword>
<feature type="compositionally biased region" description="Polar residues" evidence="16">
    <location>
        <begin position="91"/>
        <end position="108"/>
    </location>
</feature>
<dbReference type="SMART" id="SM00516">
    <property type="entry name" value="SEC14"/>
    <property type="match status" value="1"/>
</dbReference>
<comment type="subcellular location">
    <subcellularLocation>
        <location evidence="15">Cytoplasm</location>
    </subcellularLocation>
    <subcellularLocation>
        <location evidence="2 15">Endoplasmic reticulum membrane</location>
        <topology evidence="2 15">Peripheral membrane protein</topology>
    </subcellularLocation>
    <subcellularLocation>
        <location evidence="15">Microsome membrane</location>
        <topology evidence="15">Peripheral membrane protein</topology>
    </subcellularLocation>
</comment>
<dbReference type="SUPFAM" id="SSF46938">
    <property type="entry name" value="CRAL/TRIO N-terminal domain"/>
    <property type="match status" value="1"/>
</dbReference>
<dbReference type="Proteomes" id="UP000799779">
    <property type="component" value="Unassembled WGS sequence"/>
</dbReference>
<evidence type="ECO:0000256" key="13">
    <source>
        <dbReference type="ARBA" id="ARBA00024146"/>
    </source>
</evidence>
<dbReference type="SUPFAM" id="SSF52087">
    <property type="entry name" value="CRAL/TRIO domain"/>
    <property type="match status" value="1"/>
</dbReference>
<feature type="compositionally biased region" description="Low complexity" evidence="16">
    <location>
        <begin position="66"/>
        <end position="75"/>
    </location>
</feature>
<dbReference type="OrthoDB" id="75724at2759"/>
<comment type="catalytic activity">
    <reaction evidence="13">
        <text>a 1,2-diacyl-sn-glycero-3-phospho-(1D-myo-inositol)(in) = a 1,2-diacyl-sn-glycero-3-phospho-(1D-myo-inositol)(out)</text>
        <dbReference type="Rhea" id="RHEA:38691"/>
        <dbReference type="ChEBI" id="CHEBI:57880"/>
    </reaction>
    <physiologicalReaction direction="left-to-right" evidence="13">
        <dbReference type="Rhea" id="RHEA:38692"/>
    </physiologicalReaction>
</comment>
<evidence type="ECO:0000256" key="16">
    <source>
        <dbReference type="SAM" id="MobiDB-lite"/>
    </source>
</evidence>
<evidence type="ECO:0000256" key="14">
    <source>
        <dbReference type="ARBA" id="ARBA00024180"/>
    </source>
</evidence>
<sequence length="411" mass="44968">MSSQPGVPSTGNPGAPGAGVGMEAKEFLEKHSGEPAPTATAAQPEADKEEPVATTEPAVTEEKEPAAPTATSAPEKPVEGNSEDKELSDSLAKTTLTPDPAPTTSTDGSPVWPEISPTSSLHDIFEGIDSLTEEAGHNEIYGITLSKDKPFHTKLIIQKFLRANEGSILKARQQLLDTLKWRKEFNPIKAMGEAFDKSRFGGLGYIVELEDVPGSLNKKDICTFNVYGAISDPKKAFGDLDGFLRWRVGLMERSVQRLGLGTATKPIPDYQVGPDPYKGFQVHDYLSVSFLRMDSATKAASKKTIEVFGRYYPETLDRKYFVNVPVIMGWLFAAMKLFVAKETQKKFTVLSYGNTLVTELGISLPTTYGGAAEELDVSGEQLKLEVVDEVEKEEDKKEEPKEEVKKDETKI</sequence>
<feature type="compositionally biased region" description="Basic and acidic residues" evidence="16">
    <location>
        <begin position="76"/>
        <end position="88"/>
    </location>
</feature>
<keyword evidence="8 15" id="KW-0256">Endoplasmic reticulum</keyword>
<feature type="compositionally biased region" description="Polar residues" evidence="16">
    <location>
        <begin position="1"/>
        <end position="12"/>
    </location>
</feature>